<dbReference type="InterPro" id="IPR002455">
    <property type="entry name" value="GPCR3_GABA-B"/>
</dbReference>
<evidence type="ECO:0000256" key="13">
    <source>
        <dbReference type="ARBA" id="ARBA00023180"/>
    </source>
</evidence>
<evidence type="ECO:0000256" key="20">
    <source>
        <dbReference type="SAM" id="SignalP"/>
    </source>
</evidence>
<evidence type="ECO:0000256" key="18">
    <source>
        <dbReference type="ARBA" id="ARBA00083903"/>
    </source>
</evidence>
<name>A0A7R8UE59_HERIL</name>
<feature type="domain" description="G-protein coupled receptors family 3 profile" evidence="21">
    <location>
        <begin position="672"/>
        <end position="869"/>
    </location>
</feature>
<evidence type="ECO:0000256" key="11">
    <source>
        <dbReference type="ARBA" id="ARBA00023157"/>
    </source>
</evidence>
<dbReference type="EMBL" id="LR899009">
    <property type="protein sequence ID" value="CAD7079029.1"/>
    <property type="molecule type" value="Genomic_DNA"/>
</dbReference>
<dbReference type="GO" id="GO:0045211">
    <property type="term" value="C:postsynaptic membrane"/>
    <property type="evidence" value="ECO:0007669"/>
    <property type="project" value="UniProtKB-SubCell"/>
</dbReference>
<keyword evidence="4 19" id="KW-0812">Transmembrane</keyword>
<keyword evidence="5 20" id="KW-0732">Signal</keyword>
<keyword evidence="12" id="KW-0675">Receptor</keyword>
<dbReference type="SUPFAM" id="SSF53822">
    <property type="entry name" value="Periplasmic binding protein-like I"/>
    <property type="match status" value="1"/>
</dbReference>
<gene>
    <name evidence="22" type="ORF">HERILL_LOCUS2263</name>
</gene>
<keyword evidence="13" id="KW-0325">Glycoprotein</keyword>
<evidence type="ECO:0000256" key="12">
    <source>
        <dbReference type="ARBA" id="ARBA00023170"/>
    </source>
</evidence>
<dbReference type="CDD" id="cd15047">
    <property type="entry name" value="7tmC_GABA-B-like"/>
    <property type="match status" value="1"/>
</dbReference>
<keyword evidence="14" id="KW-0807">Transducer</keyword>
<keyword evidence="8" id="KW-0297">G-protein coupled receptor</keyword>
<dbReference type="AlphaFoldDB" id="A0A7R8UE59"/>
<reference evidence="22 23" key="1">
    <citation type="submission" date="2020-11" db="EMBL/GenBank/DDBJ databases">
        <authorList>
            <person name="Wallbank WR R."/>
            <person name="Pardo Diaz C."/>
            <person name="Kozak K."/>
            <person name="Martin S."/>
            <person name="Jiggins C."/>
            <person name="Moest M."/>
            <person name="Warren A I."/>
            <person name="Generalovic N T."/>
            <person name="Byers J.R.P. K."/>
            <person name="Montejo-Kovacevich G."/>
            <person name="Yen C E."/>
        </authorList>
    </citation>
    <scope>NUCLEOTIDE SEQUENCE [LARGE SCALE GENOMIC DNA]</scope>
</reference>
<protein>
    <recommendedName>
        <fullName evidence="17">Gamma-aminobutyric acid type B receptor subunit 2</fullName>
    </recommendedName>
    <alternativeName>
        <fullName evidence="18">G-protein coupled receptor 51</fullName>
    </alternativeName>
</protein>
<dbReference type="FunFam" id="3.40.50.2300:FF:000063">
    <property type="entry name" value="Gamma-aminobutyric acid type B receptor subunit"/>
    <property type="match status" value="1"/>
</dbReference>
<feature type="transmembrane region" description="Helical" evidence="19">
    <location>
        <begin position="600"/>
        <end position="622"/>
    </location>
</feature>
<dbReference type="Proteomes" id="UP000594454">
    <property type="component" value="Chromosome 1"/>
</dbReference>
<feature type="transmembrane region" description="Helical" evidence="19">
    <location>
        <begin position="816"/>
        <end position="838"/>
    </location>
</feature>
<keyword evidence="6 19" id="KW-1133">Transmembrane helix</keyword>
<dbReference type="OMA" id="HWRQNAA"/>
<evidence type="ECO:0000256" key="1">
    <source>
        <dbReference type="ARBA" id="ARBA00008991"/>
    </source>
</evidence>
<evidence type="ECO:0000256" key="17">
    <source>
        <dbReference type="ARBA" id="ARBA00073785"/>
    </source>
</evidence>
<dbReference type="PANTHER" id="PTHR10519:SF46">
    <property type="entry name" value="METABOTROPIC GABA-B RECEPTOR SUBTYPE 3, ISOFORM A"/>
    <property type="match status" value="1"/>
</dbReference>
<dbReference type="GO" id="GO:0004965">
    <property type="term" value="F:G protein-coupled GABA receptor activity"/>
    <property type="evidence" value="ECO:0007669"/>
    <property type="project" value="InterPro"/>
</dbReference>
<evidence type="ECO:0000256" key="16">
    <source>
        <dbReference type="ARBA" id="ARBA00034104"/>
    </source>
</evidence>
<evidence type="ECO:0000313" key="23">
    <source>
        <dbReference type="Proteomes" id="UP000594454"/>
    </source>
</evidence>
<feature type="transmembrane region" description="Helical" evidence="19">
    <location>
        <begin position="781"/>
        <end position="801"/>
    </location>
</feature>
<dbReference type="Pfam" id="PF01094">
    <property type="entry name" value="ANF_receptor"/>
    <property type="match status" value="1"/>
</dbReference>
<evidence type="ECO:0000259" key="21">
    <source>
        <dbReference type="PROSITE" id="PS50259"/>
    </source>
</evidence>
<proteinExistence type="inferred from homology"/>
<dbReference type="GO" id="GO:0038039">
    <property type="term" value="C:G protein-coupled receptor heterodimeric complex"/>
    <property type="evidence" value="ECO:0007669"/>
    <property type="project" value="TreeGrafter"/>
</dbReference>
<keyword evidence="3" id="KW-0597">Phosphoprotein</keyword>
<dbReference type="InterPro" id="IPR028082">
    <property type="entry name" value="Peripla_BP_I"/>
</dbReference>
<dbReference type="PANTHER" id="PTHR10519">
    <property type="entry name" value="GABA-B RECEPTOR"/>
    <property type="match status" value="1"/>
</dbReference>
<evidence type="ECO:0000256" key="15">
    <source>
        <dbReference type="ARBA" id="ARBA00023257"/>
    </source>
</evidence>
<evidence type="ECO:0000256" key="4">
    <source>
        <dbReference type="ARBA" id="ARBA00022692"/>
    </source>
</evidence>
<evidence type="ECO:0000256" key="19">
    <source>
        <dbReference type="SAM" id="Phobius"/>
    </source>
</evidence>
<evidence type="ECO:0000313" key="22">
    <source>
        <dbReference type="EMBL" id="CAD7079029.1"/>
    </source>
</evidence>
<dbReference type="OrthoDB" id="411630at2759"/>
<comment type="similarity">
    <text evidence="1">Belongs to the G-protein coupled receptor 3 family. GABA-B receptor subfamily.</text>
</comment>
<dbReference type="PROSITE" id="PS50259">
    <property type="entry name" value="G_PROTEIN_RECEP_F3_4"/>
    <property type="match status" value="1"/>
</dbReference>
<keyword evidence="15" id="KW-0628">Postsynaptic cell membrane</keyword>
<dbReference type="CDD" id="cd06366">
    <property type="entry name" value="PBP1_GABAb_receptor"/>
    <property type="match status" value="1"/>
</dbReference>
<dbReference type="PRINTS" id="PR01176">
    <property type="entry name" value="GABABRECEPTR"/>
</dbReference>
<accession>A0A7R8UE59</accession>
<organism evidence="22 23">
    <name type="scientific">Hermetia illucens</name>
    <name type="common">Black soldier fly</name>
    <dbReference type="NCBI Taxonomy" id="343691"/>
    <lineage>
        <taxon>Eukaryota</taxon>
        <taxon>Metazoa</taxon>
        <taxon>Ecdysozoa</taxon>
        <taxon>Arthropoda</taxon>
        <taxon>Hexapoda</taxon>
        <taxon>Insecta</taxon>
        <taxon>Pterygota</taxon>
        <taxon>Neoptera</taxon>
        <taxon>Endopterygota</taxon>
        <taxon>Diptera</taxon>
        <taxon>Brachycera</taxon>
        <taxon>Stratiomyomorpha</taxon>
        <taxon>Stratiomyidae</taxon>
        <taxon>Hermetiinae</taxon>
        <taxon>Hermetia</taxon>
    </lineage>
</organism>
<evidence type="ECO:0000256" key="6">
    <source>
        <dbReference type="ARBA" id="ARBA00022989"/>
    </source>
</evidence>
<keyword evidence="10 19" id="KW-0472">Membrane</keyword>
<evidence type="ECO:0000256" key="14">
    <source>
        <dbReference type="ARBA" id="ARBA00023224"/>
    </source>
</evidence>
<keyword evidence="23" id="KW-1185">Reference proteome</keyword>
<dbReference type="PRINTS" id="PR01177">
    <property type="entry name" value="GABAB1RECPTR"/>
</dbReference>
<dbReference type="Gene3D" id="3.40.50.2300">
    <property type="match status" value="2"/>
</dbReference>
<dbReference type="GO" id="GO:0007214">
    <property type="term" value="P:gamma-aminobutyric acid signaling pathway"/>
    <property type="evidence" value="ECO:0007669"/>
    <property type="project" value="TreeGrafter"/>
</dbReference>
<dbReference type="InParanoid" id="A0A7R8UE59"/>
<keyword evidence="9" id="KW-0175">Coiled coil</keyword>
<dbReference type="FunFam" id="3.40.50.2300:FF:000072">
    <property type="entry name" value="Gamma-aminobutyric acid type B receptor subunit 2"/>
    <property type="match status" value="1"/>
</dbReference>
<evidence type="ECO:0000256" key="2">
    <source>
        <dbReference type="ARBA" id="ARBA00022475"/>
    </source>
</evidence>
<evidence type="ECO:0000256" key="5">
    <source>
        <dbReference type="ARBA" id="ARBA00022729"/>
    </source>
</evidence>
<evidence type="ECO:0000256" key="10">
    <source>
        <dbReference type="ARBA" id="ARBA00023136"/>
    </source>
</evidence>
<dbReference type="FunCoup" id="A0A7R8UE59">
    <property type="interactions" value="45"/>
</dbReference>
<dbReference type="Pfam" id="PF00003">
    <property type="entry name" value="7tm_3"/>
    <property type="match status" value="1"/>
</dbReference>
<dbReference type="InterPro" id="IPR017978">
    <property type="entry name" value="GPCR_3_C"/>
</dbReference>
<keyword evidence="11" id="KW-1015">Disulfide bond</keyword>
<evidence type="ECO:0000256" key="3">
    <source>
        <dbReference type="ARBA" id="ARBA00022553"/>
    </source>
</evidence>
<evidence type="ECO:0000256" key="7">
    <source>
        <dbReference type="ARBA" id="ARBA00023018"/>
    </source>
</evidence>
<sequence>MLRFNPHCALLDSILLLYFMTSSLPLPAYSTYLGPNLIDQHCNTSSCNKTSQHDTSLNKNDVNNLLRPPRIVDGDSVRVNSVRATTVSVHNPGKHWIVPGELNVTSRKLQVSGGEGANSANYSDILRIRRTKKLAATKKSFSLVLVNPFKVNEVFEKERSWQSESVTRNSKGRIVLLGLFELSTRAGVRPEGLSELAAAQMAVQHINQQKLLPGYTLELVTNDTECDPGVGVDRFFHALYTQHSTRMVMLLGSACSEVTESLAKVVPYWNIVQVSFGSTSPALSDRHEFPFFFRTVAPDSSHNPARIAFIRKFGWDTVTTFSQNEEVHSLAVNDLVTELEAANISCAATITFAETDYRDQLLLLRDLDTRIIIGSFSQELAPKIFCEAFKLGMFGADYAWILHESMGPPWWHLEEPDGCLSSQLARTVENVIIVSSHNSIVGNKSSYSGLSNEMFLRQLSELQVPEPLSKYAPQTYDAAWAIALALRGAEDHWTRNALQSKLDRFDYTRYDMAQEFLRQLGKLNFLGVSGPVSFSGPDRIGTSAFYQIQRGSPEPVALYYPAEQNLDFHCPDCKMIKWHSGQVPIAKRVFKLKVATIAPVAFYTMATLASFGIALAIVFLAFNLHFRKRKTIKLSSPKLSNITAVGCILVYTAVVLLGLDHSTLPSSEKSFSAICTARVYLLSAGFSLAFGSMFAKTYRVHRIFTRAGGGVCKDKMLRDIQLISLVCALLLLDGLVVTLWVVMDPIERHLNNLTLEISSTDRSVVYQPQVEVCRSQHTQSWLGALYAYKGLLLIVGVYMAWETRHVKIPALNDSQYIGVSVYSVVITSAIVVVLANLISERVTLAFITITALILASTTATLCLLFLPKLNEIWDRSDVVDPVIHSMGLKMECNTRRFVIDDKRELQYRVEVQNRVYKKEIAALDAEIRRLERLLEGNSSTSSSNVSLVGPQKPEVSIISEISYATPPAPKSRTPSISGGLPYLLLSVLPPVIPRASWPSAEYMQVPMRRSVTFASQPQLEDSRSVNDVCLPAADLFNLRLAHQQATENKSGIMNRIRGIFTRSTSHRSSSNSLSGQSGIKAVIKSHMGMFTRFIPSAETASCNALYNTPAIKPLRKMSLAKSGNDIDQASIEPGFLAEKKLSLTTVEEDQPKYIKVPETKVNFQLPADRRPSIFVQPTLRERTRGSPRFPHRIIPTCSLSALEEKESGSTSTGRHFDINQASTSPNWKSMEVANTKSSFSLEDQTVFTIPSTTNSNCADQIYVLPETPT</sequence>
<feature type="chain" id="PRO_5031510397" description="Gamma-aminobutyric acid type B receptor subunit 2" evidence="20">
    <location>
        <begin position="31"/>
        <end position="1269"/>
    </location>
</feature>
<evidence type="ECO:0000256" key="9">
    <source>
        <dbReference type="ARBA" id="ARBA00023054"/>
    </source>
</evidence>
<feature type="signal peptide" evidence="20">
    <location>
        <begin position="1"/>
        <end position="30"/>
    </location>
</feature>
<feature type="transmembrane region" description="Helical" evidence="19">
    <location>
        <begin position="722"/>
        <end position="743"/>
    </location>
</feature>
<dbReference type="InterPro" id="IPR001828">
    <property type="entry name" value="ANF_lig-bd_rcpt"/>
</dbReference>
<comment type="subcellular location">
    <subcellularLocation>
        <location evidence="16">Postsynaptic cell membrane</location>
        <topology evidence="16">Multi-pass membrane protein</topology>
    </subcellularLocation>
</comment>
<evidence type="ECO:0000256" key="8">
    <source>
        <dbReference type="ARBA" id="ARBA00023040"/>
    </source>
</evidence>
<keyword evidence="2" id="KW-1003">Cell membrane</keyword>
<feature type="transmembrane region" description="Helical" evidence="19">
    <location>
        <begin position="844"/>
        <end position="866"/>
    </location>
</feature>
<feature type="transmembrane region" description="Helical" evidence="19">
    <location>
        <begin position="642"/>
        <end position="659"/>
    </location>
</feature>
<keyword evidence="7" id="KW-0770">Synapse</keyword>